<dbReference type="Gene3D" id="3.40.50.1100">
    <property type="match status" value="1"/>
</dbReference>
<dbReference type="InterPro" id="IPR001216">
    <property type="entry name" value="P-phosphate_BS"/>
</dbReference>
<dbReference type="EMBL" id="UINC01179403">
    <property type="protein sequence ID" value="SVD88072.1"/>
    <property type="molecule type" value="Genomic_DNA"/>
</dbReference>
<feature type="domain" description="Tryptophan synthase beta chain-like PALP" evidence="2">
    <location>
        <begin position="8"/>
        <end position="119"/>
    </location>
</feature>
<dbReference type="InterPro" id="IPR050214">
    <property type="entry name" value="Cys_Synth/Cystath_Beta-Synth"/>
</dbReference>
<organism evidence="3">
    <name type="scientific">marine metagenome</name>
    <dbReference type="NCBI Taxonomy" id="408172"/>
    <lineage>
        <taxon>unclassified sequences</taxon>
        <taxon>metagenomes</taxon>
        <taxon>ecological metagenomes</taxon>
    </lineage>
</organism>
<dbReference type="Pfam" id="PF00291">
    <property type="entry name" value="PALP"/>
    <property type="match status" value="1"/>
</dbReference>
<proteinExistence type="predicted"/>
<feature type="non-terminal residue" evidence="3">
    <location>
        <position position="135"/>
    </location>
</feature>
<comment type="cofactor">
    <cofactor evidence="1">
        <name>pyridoxal 5'-phosphate</name>
        <dbReference type="ChEBI" id="CHEBI:597326"/>
    </cofactor>
</comment>
<dbReference type="InterPro" id="IPR036052">
    <property type="entry name" value="TrpB-like_PALP_sf"/>
</dbReference>
<evidence type="ECO:0000256" key="1">
    <source>
        <dbReference type="ARBA" id="ARBA00001933"/>
    </source>
</evidence>
<accession>A0A382YXU2</accession>
<name>A0A382YXU2_9ZZZZ</name>
<dbReference type="PROSITE" id="PS00901">
    <property type="entry name" value="CYS_SYNTHASE"/>
    <property type="match status" value="1"/>
</dbReference>
<evidence type="ECO:0000259" key="2">
    <source>
        <dbReference type="Pfam" id="PF00291"/>
    </source>
</evidence>
<dbReference type="GO" id="GO:0006535">
    <property type="term" value="P:cysteine biosynthetic process from serine"/>
    <property type="evidence" value="ECO:0007669"/>
    <property type="project" value="InterPro"/>
</dbReference>
<dbReference type="PANTHER" id="PTHR10314">
    <property type="entry name" value="CYSTATHIONINE BETA-SYNTHASE"/>
    <property type="match status" value="1"/>
</dbReference>
<dbReference type="InterPro" id="IPR001926">
    <property type="entry name" value="TrpB-like_PALP"/>
</dbReference>
<dbReference type="AlphaFoldDB" id="A0A382YXU2"/>
<dbReference type="SUPFAM" id="SSF53686">
    <property type="entry name" value="Tryptophan synthase beta subunit-like PLP-dependent enzymes"/>
    <property type="match status" value="1"/>
</dbReference>
<evidence type="ECO:0000313" key="3">
    <source>
        <dbReference type="EMBL" id="SVD88072.1"/>
    </source>
</evidence>
<gene>
    <name evidence="3" type="ORF">METZ01_LOCUS440926</name>
</gene>
<protein>
    <recommendedName>
        <fullName evidence="2">Tryptophan synthase beta chain-like PALP domain-containing protein</fullName>
    </recommendedName>
</protein>
<reference evidence="3" key="1">
    <citation type="submission" date="2018-05" db="EMBL/GenBank/DDBJ databases">
        <authorList>
            <person name="Lanie J.A."/>
            <person name="Ng W.-L."/>
            <person name="Kazmierczak K.M."/>
            <person name="Andrzejewski T.M."/>
            <person name="Davidsen T.M."/>
            <person name="Wayne K.J."/>
            <person name="Tettelin H."/>
            <person name="Glass J.I."/>
            <person name="Rusch D."/>
            <person name="Podicherti R."/>
            <person name="Tsui H.-C.T."/>
            <person name="Winkler M.E."/>
        </authorList>
    </citation>
    <scope>NUCLEOTIDE SEQUENCE</scope>
</reference>
<sequence length="135" mass="14229">MSHSTTILQSIGHTPLIRLNNVVPPGHGQVMVKLESANPTGSMKDRMALSVIEQAETDGRLKPGWSVVEYTGGSTGTSLALVCATKGYGLNIVTSDAFSLEKRKHMKALGAELTVIASHGKGITKDLIQAMITSA</sequence>